<evidence type="ECO:0000256" key="4">
    <source>
        <dbReference type="SAM" id="SignalP"/>
    </source>
</evidence>
<dbReference type="InterPro" id="IPR036523">
    <property type="entry name" value="SurE-like_sf"/>
</dbReference>
<keyword evidence="7" id="KW-1185">Reference proteome</keyword>
<feature type="signal peptide" evidence="4">
    <location>
        <begin position="1"/>
        <end position="22"/>
    </location>
</feature>
<comment type="similarity">
    <text evidence="1">Belongs to the SurE nucleotidase family.</text>
</comment>
<proteinExistence type="inferred from homology"/>
<evidence type="ECO:0000313" key="7">
    <source>
        <dbReference type="Proteomes" id="UP000593566"/>
    </source>
</evidence>
<dbReference type="Gene3D" id="3.40.1210.10">
    <property type="entry name" value="Survival protein SurE-like phosphatase/nucleotidase"/>
    <property type="match status" value="1"/>
</dbReference>
<dbReference type="Pfam" id="PF01975">
    <property type="entry name" value="SurE"/>
    <property type="match status" value="1"/>
</dbReference>
<evidence type="ECO:0000256" key="2">
    <source>
        <dbReference type="ARBA" id="ARBA00022723"/>
    </source>
</evidence>
<dbReference type="GO" id="GO:0008252">
    <property type="term" value="F:nucleotidase activity"/>
    <property type="evidence" value="ECO:0007669"/>
    <property type="project" value="InterPro"/>
</dbReference>
<dbReference type="GO" id="GO:0046872">
    <property type="term" value="F:metal ion binding"/>
    <property type="evidence" value="ECO:0007669"/>
    <property type="project" value="UniProtKB-KW"/>
</dbReference>
<dbReference type="EMBL" id="JACCJB010000008">
    <property type="protein sequence ID" value="KAF6224793.1"/>
    <property type="molecule type" value="Genomic_DNA"/>
</dbReference>
<protein>
    <recommendedName>
        <fullName evidence="5">Survival protein SurE-like phosphatase/nucleotidase domain-containing protein</fullName>
    </recommendedName>
</protein>
<keyword evidence="4" id="KW-0732">Signal</keyword>
<keyword evidence="3" id="KW-0378">Hydrolase</keyword>
<reference evidence="6 7" key="1">
    <citation type="journal article" date="2020" name="Genomics">
        <title>Complete, high-quality genomes from long-read metagenomic sequencing of two wolf lichen thalli reveals enigmatic genome architecture.</title>
        <authorList>
            <person name="McKenzie S.K."/>
            <person name="Walston R.F."/>
            <person name="Allen J.L."/>
        </authorList>
    </citation>
    <scope>NUCLEOTIDE SEQUENCE [LARGE SCALE GENOMIC DNA]</scope>
    <source>
        <strain evidence="6">WasteWater1</strain>
    </source>
</reference>
<evidence type="ECO:0000259" key="5">
    <source>
        <dbReference type="Pfam" id="PF01975"/>
    </source>
</evidence>
<keyword evidence="2" id="KW-0479">Metal-binding</keyword>
<comment type="caution">
    <text evidence="6">The sequence shown here is derived from an EMBL/GenBank/DDBJ whole genome shotgun (WGS) entry which is preliminary data.</text>
</comment>
<dbReference type="PANTHER" id="PTHR30457:SF0">
    <property type="entry name" value="PHOSPHATASE, PUTATIVE (AFU_ORTHOLOGUE AFUA_4G01070)-RELATED"/>
    <property type="match status" value="1"/>
</dbReference>
<feature type="domain" description="Survival protein SurE-like phosphatase/nucleotidase" evidence="5">
    <location>
        <begin position="25"/>
        <end position="232"/>
    </location>
</feature>
<dbReference type="AlphaFoldDB" id="A0A8H6FED7"/>
<gene>
    <name evidence="6" type="ORF">HO133_009987</name>
</gene>
<name>A0A8H6FED7_9LECA</name>
<dbReference type="InterPro" id="IPR002828">
    <property type="entry name" value="SurE-like_Pase/nucleotidase"/>
</dbReference>
<accession>A0A8H6FED7</accession>
<dbReference type="SUPFAM" id="SSF64167">
    <property type="entry name" value="SurE-like"/>
    <property type="match status" value="1"/>
</dbReference>
<evidence type="ECO:0000313" key="6">
    <source>
        <dbReference type="EMBL" id="KAF6224793.1"/>
    </source>
</evidence>
<dbReference type="Proteomes" id="UP000593566">
    <property type="component" value="Unassembled WGS sequence"/>
</dbReference>
<dbReference type="RefSeq" id="XP_037153660.1">
    <property type="nucleotide sequence ID" value="XM_037300843.1"/>
</dbReference>
<feature type="chain" id="PRO_5034634685" description="Survival protein SurE-like phosphatase/nucleotidase domain-containing protein" evidence="4">
    <location>
        <begin position="23"/>
        <end position="359"/>
    </location>
</feature>
<evidence type="ECO:0000256" key="3">
    <source>
        <dbReference type="ARBA" id="ARBA00022801"/>
    </source>
</evidence>
<dbReference type="InterPro" id="IPR030048">
    <property type="entry name" value="SurE"/>
</dbReference>
<dbReference type="GeneID" id="59338379"/>
<organism evidence="6 7">
    <name type="scientific">Letharia lupina</name>
    <dbReference type="NCBI Taxonomy" id="560253"/>
    <lineage>
        <taxon>Eukaryota</taxon>
        <taxon>Fungi</taxon>
        <taxon>Dikarya</taxon>
        <taxon>Ascomycota</taxon>
        <taxon>Pezizomycotina</taxon>
        <taxon>Lecanoromycetes</taxon>
        <taxon>OSLEUM clade</taxon>
        <taxon>Lecanoromycetidae</taxon>
        <taxon>Lecanorales</taxon>
        <taxon>Lecanorineae</taxon>
        <taxon>Parmeliaceae</taxon>
        <taxon>Letharia</taxon>
    </lineage>
</organism>
<evidence type="ECO:0000256" key="1">
    <source>
        <dbReference type="ARBA" id="ARBA00011062"/>
    </source>
</evidence>
<dbReference type="PANTHER" id="PTHR30457">
    <property type="entry name" value="5'-NUCLEOTIDASE SURE"/>
    <property type="match status" value="1"/>
</dbReference>
<sequence>MRFPTTHTLTSLLALLPLTSIALNIIVNNDDGFGSANIRELYRLLNVAGHNAWIVAPVSNESGKGGTEVFTTEANLTAPSEFDLVPKGAPSFGTDPNDSHIWYYNGTPTACTFFALDYVVPNYWNGTKPDLLVAGPNFGQNLGPFLYTLSGTMGATYAAVERSLPAIAFSGGNNGQRSYKEINKTTPSGFPDPATVDAQLSVALVNQLAKNGLNKSQLLPLGYGISVNYPEITSLTNDDCVNPPFVQTRITGGAEVDTAVYDSTTGLFSYGEVHPAGANTCINGDCALPGETTIVNSGCFSSVSVFTVDYDAPNPGSKKARKLLEPLVQRWNATANSTVTSRRLRARANRSARLVGNAA</sequence>